<sequence>MSNYSKKVDVSVEQIRAIYGQLLESLQEQVLESLPNNNSINDNISSNKSLKEIQIYIQEYLLRVMEMSSGSLNIVNLDDNSNNDNDMSGMLTDTQQKYVEPFDIELNEQVRQKYQEWEDLTVKVAHLRRDGPETINKVYQTGATSMLDSLDARIHETLNNSNNEDNKKNIDAPSQNDLNRAIKPLNDYGEILTDLHSTKEQIPNTRADLAKIKTLLAFLQQDQT</sequence>
<dbReference type="GO" id="GO:0000070">
    <property type="term" value="P:mitotic sister chromatid segregation"/>
    <property type="evidence" value="ECO:0007669"/>
    <property type="project" value="InterPro"/>
</dbReference>
<dbReference type="Proteomes" id="UP000196158">
    <property type="component" value="Unassembled WGS sequence"/>
</dbReference>
<gene>
    <name evidence="1" type="ORF">KASA_0K02134G</name>
</gene>
<name>A0A1X7R7G1_9SACH</name>
<reference evidence="1 2" key="1">
    <citation type="submission" date="2017-04" db="EMBL/GenBank/DDBJ databases">
        <authorList>
            <person name="Afonso C.L."/>
            <person name="Miller P.J."/>
            <person name="Scott M.A."/>
            <person name="Spackman E."/>
            <person name="Goraichik I."/>
            <person name="Dimitrov K.M."/>
            <person name="Suarez D.L."/>
            <person name="Swayne D.E."/>
        </authorList>
    </citation>
    <scope>NUCLEOTIDE SEQUENCE [LARGE SCALE GENOMIC DNA]</scope>
</reference>
<dbReference type="STRING" id="1789683.A0A1X7R7G1"/>
<evidence type="ECO:0000313" key="2">
    <source>
        <dbReference type="Proteomes" id="UP000196158"/>
    </source>
</evidence>
<accession>A0A1X7R7G1</accession>
<evidence type="ECO:0000313" key="1">
    <source>
        <dbReference type="EMBL" id="SMN21544.1"/>
    </source>
</evidence>
<dbReference type="EMBL" id="FXLY01000008">
    <property type="protein sequence ID" value="SMN21544.1"/>
    <property type="molecule type" value="Genomic_DNA"/>
</dbReference>
<proteinExistence type="predicted"/>
<dbReference type="Pfam" id="PF08641">
    <property type="entry name" value="Mis14"/>
    <property type="match status" value="1"/>
</dbReference>
<dbReference type="AlphaFoldDB" id="A0A1X7R7G1"/>
<dbReference type="InterPro" id="IPR013950">
    <property type="entry name" value="Mis14/Nsl1"/>
</dbReference>
<keyword evidence="2" id="KW-1185">Reference proteome</keyword>
<dbReference type="GO" id="GO:0000776">
    <property type="term" value="C:kinetochore"/>
    <property type="evidence" value="ECO:0007669"/>
    <property type="project" value="InterPro"/>
</dbReference>
<organism evidence="1 2">
    <name type="scientific">Maudiozyma saulgeensis</name>
    <dbReference type="NCBI Taxonomy" id="1789683"/>
    <lineage>
        <taxon>Eukaryota</taxon>
        <taxon>Fungi</taxon>
        <taxon>Dikarya</taxon>
        <taxon>Ascomycota</taxon>
        <taxon>Saccharomycotina</taxon>
        <taxon>Saccharomycetes</taxon>
        <taxon>Saccharomycetales</taxon>
        <taxon>Saccharomycetaceae</taxon>
        <taxon>Maudiozyma</taxon>
    </lineage>
</organism>
<protein>
    <submittedName>
        <fullName evidence="1">Similar to Saccharomyces cerevisiae YPL233W NSL1 Essential component of the MIND kinetochore complex (Mtw1p Including Nnf1p-Nsl1p-Dsn1p)</fullName>
    </submittedName>
</protein>
<dbReference type="OrthoDB" id="2135762at2759"/>